<dbReference type="Proteomes" id="UP000015106">
    <property type="component" value="Chromosome 2"/>
</dbReference>
<dbReference type="Gramene" id="TuG1812G0200003724.01.T01">
    <property type="protein sequence ID" value="TuG1812G0200003724.01.T01"/>
    <property type="gene ID" value="TuG1812G0200003724.01"/>
</dbReference>
<reference evidence="3" key="1">
    <citation type="journal article" date="2013" name="Nature">
        <title>Draft genome of the wheat A-genome progenitor Triticum urartu.</title>
        <authorList>
            <person name="Ling H.Q."/>
            <person name="Zhao S."/>
            <person name="Liu D."/>
            <person name="Wang J."/>
            <person name="Sun H."/>
            <person name="Zhang C."/>
            <person name="Fan H."/>
            <person name="Li D."/>
            <person name="Dong L."/>
            <person name="Tao Y."/>
            <person name="Gao C."/>
            <person name="Wu H."/>
            <person name="Li Y."/>
            <person name="Cui Y."/>
            <person name="Guo X."/>
            <person name="Zheng S."/>
            <person name="Wang B."/>
            <person name="Yu K."/>
            <person name="Liang Q."/>
            <person name="Yang W."/>
            <person name="Lou X."/>
            <person name="Chen J."/>
            <person name="Feng M."/>
            <person name="Jian J."/>
            <person name="Zhang X."/>
            <person name="Luo G."/>
            <person name="Jiang Y."/>
            <person name="Liu J."/>
            <person name="Wang Z."/>
            <person name="Sha Y."/>
            <person name="Zhang B."/>
            <person name="Wu H."/>
            <person name="Tang D."/>
            <person name="Shen Q."/>
            <person name="Xue P."/>
            <person name="Zou S."/>
            <person name="Wang X."/>
            <person name="Liu X."/>
            <person name="Wang F."/>
            <person name="Yang Y."/>
            <person name="An X."/>
            <person name="Dong Z."/>
            <person name="Zhang K."/>
            <person name="Zhang X."/>
            <person name="Luo M.C."/>
            <person name="Dvorak J."/>
            <person name="Tong Y."/>
            <person name="Wang J."/>
            <person name="Yang H."/>
            <person name="Li Z."/>
            <person name="Wang D."/>
            <person name="Zhang A."/>
            <person name="Wang J."/>
        </authorList>
    </citation>
    <scope>NUCLEOTIDE SEQUENCE</scope>
    <source>
        <strain evidence="3">cv. G1812</strain>
    </source>
</reference>
<name>A0A8R7PGB1_TRIUA</name>
<dbReference type="AlphaFoldDB" id="A0A8R7PGB1"/>
<evidence type="ECO:0000256" key="1">
    <source>
        <dbReference type="SAM" id="MobiDB-lite"/>
    </source>
</evidence>
<feature type="region of interest" description="Disordered" evidence="1">
    <location>
        <begin position="23"/>
        <end position="50"/>
    </location>
</feature>
<proteinExistence type="predicted"/>
<accession>A0A8R7PGB1</accession>
<reference evidence="2" key="3">
    <citation type="submission" date="2022-06" db="UniProtKB">
        <authorList>
            <consortium name="EnsemblPlants"/>
        </authorList>
    </citation>
    <scope>IDENTIFICATION</scope>
</reference>
<evidence type="ECO:0000313" key="2">
    <source>
        <dbReference type="EnsemblPlants" id="TuG1812G0200003724.01.T01"/>
    </source>
</evidence>
<protein>
    <submittedName>
        <fullName evidence="2">Uncharacterized protein</fullName>
    </submittedName>
</protein>
<reference evidence="2" key="2">
    <citation type="submission" date="2018-03" db="EMBL/GenBank/DDBJ databases">
        <title>The Triticum urartu genome reveals the dynamic nature of wheat genome evolution.</title>
        <authorList>
            <person name="Ling H."/>
            <person name="Ma B."/>
            <person name="Shi X."/>
            <person name="Liu H."/>
            <person name="Dong L."/>
            <person name="Sun H."/>
            <person name="Cao Y."/>
            <person name="Gao Q."/>
            <person name="Zheng S."/>
            <person name="Li Y."/>
            <person name="Yu Y."/>
            <person name="Du H."/>
            <person name="Qi M."/>
            <person name="Li Y."/>
            <person name="Yu H."/>
            <person name="Cui Y."/>
            <person name="Wang N."/>
            <person name="Chen C."/>
            <person name="Wu H."/>
            <person name="Zhao Y."/>
            <person name="Zhang J."/>
            <person name="Li Y."/>
            <person name="Zhou W."/>
            <person name="Zhang B."/>
            <person name="Hu W."/>
            <person name="Eijk M."/>
            <person name="Tang J."/>
            <person name="Witsenboer H."/>
            <person name="Zhao S."/>
            <person name="Li Z."/>
            <person name="Zhang A."/>
            <person name="Wang D."/>
            <person name="Liang C."/>
        </authorList>
    </citation>
    <scope>NUCLEOTIDE SEQUENCE [LARGE SCALE GENOMIC DNA]</scope>
    <source>
        <strain evidence="2">cv. G1812</strain>
    </source>
</reference>
<keyword evidence="3" id="KW-1185">Reference proteome</keyword>
<dbReference type="EnsemblPlants" id="TuG1812G0200003724.01.T01">
    <property type="protein sequence ID" value="TuG1812G0200003724.01.T01"/>
    <property type="gene ID" value="TuG1812G0200003724.01"/>
</dbReference>
<sequence>MCRRGKGGVRGTGMTRISTEVEVVNKRGTRSTLSTMTGSGEGGSGQGASQGTVMMMVMIIREGAAKWHTVTSLLRPCSATSALPGVAADTRLTQ</sequence>
<organism evidence="2 3">
    <name type="scientific">Triticum urartu</name>
    <name type="common">Red wild einkorn</name>
    <name type="synonym">Crithodium urartu</name>
    <dbReference type="NCBI Taxonomy" id="4572"/>
    <lineage>
        <taxon>Eukaryota</taxon>
        <taxon>Viridiplantae</taxon>
        <taxon>Streptophyta</taxon>
        <taxon>Embryophyta</taxon>
        <taxon>Tracheophyta</taxon>
        <taxon>Spermatophyta</taxon>
        <taxon>Magnoliopsida</taxon>
        <taxon>Liliopsida</taxon>
        <taxon>Poales</taxon>
        <taxon>Poaceae</taxon>
        <taxon>BOP clade</taxon>
        <taxon>Pooideae</taxon>
        <taxon>Triticodae</taxon>
        <taxon>Triticeae</taxon>
        <taxon>Triticinae</taxon>
        <taxon>Triticum</taxon>
    </lineage>
</organism>
<feature type="compositionally biased region" description="Gly residues" evidence="1">
    <location>
        <begin position="39"/>
        <end position="48"/>
    </location>
</feature>
<evidence type="ECO:0000313" key="3">
    <source>
        <dbReference type="Proteomes" id="UP000015106"/>
    </source>
</evidence>